<dbReference type="InterPro" id="IPR003599">
    <property type="entry name" value="Ig_sub"/>
</dbReference>
<evidence type="ECO:0000256" key="7">
    <source>
        <dbReference type="SAM" id="Phobius"/>
    </source>
</evidence>
<evidence type="ECO:0000259" key="9">
    <source>
        <dbReference type="PROSITE" id="PS50835"/>
    </source>
</evidence>
<dbReference type="InterPro" id="IPR003598">
    <property type="entry name" value="Ig_sub2"/>
</dbReference>
<evidence type="ECO:0000256" key="3">
    <source>
        <dbReference type="ARBA" id="ARBA00023157"/>
    </source>
</evidence>
<reference evidence="10" key="1">
    <citation type="submission" date="2022-08" db="UniProtKB">
        <authorList>
            <consortium name="EnsemblMetazoa"/>
        </authorList>
    </citation>
    <scope>IDENTIFICATION</scope>
    <source>
        <strain evidence="10">05x7-T-G4-1.051#20</strain>
    </source>
</reference>
<feature type="region of interest" description="Disordered" evidence="6">
    <location>
        <begin position="482"/>
        <end position="550"/>
    </location>
</feature>
<dbReference type="InterPro" id="IPR051275">
    <property type="entry name" value="Cell_adhesion_signaling"/>
</dbReference>
<dbReference type="SMART" id="SM00409">
    <property type="entry name" value="IG"/>
    <property type="match status" value="2"/>
</dbReference>
<dbReference type="AlphaFoldDB" id="A0A8W8NFA9"/>
<feature type="compositionally biased region" description="Basic and acidic residues" evidence="6">
    <location>
        <begin position="437"/>
        <end position="462"/>
    </location>
</feature>
<dbReference type="GO" id="GO:0005886">
    <property type="term" value="C:plasma membrane"/>
    <property type="evidence" value="ECO:0007669"/>
    <property type="project" value="TreeGrafter"/>
</dbReference>
<dbReference type="PANTHER" id="PTHR11640">
    <property type="entry name" value="NEPHRIN"/>
    <property type="match status" value="1"/>
</dbReference>
<dbReference type="Proteomes" id="UP000005408">
    <property type="component" value="Unassembled WGS sequence"/>
</dbReference>
<dbReference type="Pfam" id="PF13927">
    <property type="entry name" value="Ig_3"/>
    <property type="match status" value="1"/>
</dbReference>
<evidence type="ECO:0000256" key="5">
    <source>
        <dbReference type="ARBA" id="ARBA00023319"/>
    </source>
</evidence>
<proteinExistence type="predicted"/>
<keyword evidence="7" id="KW-0812">Transmembrane</keyword>
<evidence type="ECO:0000256" key="1">
    <source>
        <dbReference type="ARBA" id="ARBA00004479"/>
    </source>
</evidence>
<dbReference type="GO" id="GO:0005911">
    <property type="term" value="C:cell-cell junction"/>
    <property type="evidence" value="ECO:0007669"/>
    <property type="project" value="TreeGrafter"/>
</dbReference>
<feature type="compositionally biased region" description="Polar residues" evidence="6">
    <location>
        <begin position="508"/>
        <end position="522"/>
    </location>
</feature>
<accession>A0A8W8NFA9</accession>
<keyword evidence="2 7" id="KW-0472">Membrane</keyword>
<evidence type="ECO:0000256" key="6">
    <source>
        <dbReference type="SAM" id="MobiDB-lite"/>
    </source>
</evidence>
<dbReference type="PROSITE" id="PS50835">
    <property type="entry name" value="IG_LIKE"/>
    <property type="match status" value="3"/>
</dbReference>
<dbReference type="InterPro" id="IPR036179">
    <property type="entry name" value="Ig-like_dom_sf"/>
</dbReference>
<sequence length="550" mass="61716">MFTLCCFFLLLTKGIASLNITSPPEMNITLGSNSSFILNCTFELEGKENIAVIYWKKKINNNYKTLANFFEYFPELTEYGKYLQSRSKLQNFGNGSTSAVLIIYEVRCEDVGQYQCEIKYGPNAPKQIETYTTVYVQADAEKPTILIHPNDTLVEHEQLTLSCSANVGTPEGLLALWTKKESSSTWEHIKNINDIQTNTCVYIANLTKTYNLTRKDNGTMFRCSSQNKYMKDQDLTTYIGPIKVLYGTTDAKINATNFHFSIDDIVNLKCISDGNPSPNYTWKFNHTEIDTNAKYNISVDKTELSFTVTNITDSGYYQCVASNIVNGKLFNSSSNVTLTIQKSDEKENAMEMEQTCLENSCFFLQSCISRNGNAICSNNIWAVIATVFIILTLIFGTTCVSLIFSRKTNQRKIICKNGLNDNIHVTYTREKFEDFGGYADPKDVTRPEKGQIKLDKDGRDNPYADPVDFQTQYAVVQKTWETPAKSSKDTNSSDTSNLLNNTDSSNTGNPSSSTETTNLKNLSSDEKTSASTETSETIPKPPNVYDGAWV</sequence>
<dbReference type="InterPro" id="IPR007110">
    <property type="entry name" value="Ig-like_dom"/>
</dbReference>
<evidence type="ECO:0000313" key="10">
    <source>
        <dbReference type="EnsemblMetazoa" id="G6695.1:cds"/>
    </source>
</evidence>
<dbReference type="PANTHER" id="PTHR11640:SF31">
    <property type="entry name" value="IRREGULAR CHIASM C-ROUGHEST PROTEIN-RELATED"/>
    <property type="match status" value="1"/>
</dbReference>
<dbReference type="GO" id="GO:0050839">
    <property type="term" value="F:cell adhesion molecule binding"/>
    <property type="evidence" value="ECO:0007669"/>
    <property type="project" value="TreeGrafter"/>
</dbReference>
<dbReference type="CDD" id="cd00096">
    <property type="entry name" value="Ig"/>
    <property type="match status" value="1"/>
</dbReference>
<keyword evidence="4" id="KW-0325">Glycoprotein</keyword>
<dbReference type="GO" id="GO:0098609">
    <property type="term" value="P:cell-cell adhesion"/>
    <property type="evidence" value="ECO:0007669"/>
    <property type="project" value="TreeGrafter"/>
</dbReference>
<keyword evidence="5" id="KW-0393">Immunoglobulin domain</keyword>
<comment type="subcellular location">
    <subcellularLocation>
        <location evidence="1">Membrane</location>
        <topology evidence="1">Single-pass type I membrane protein</topology>
    </subcellularLocation>
</comment>
<feature type="region of interest" description="Disordered" evidence="6">
    <location>
        <begin position="437"/>
        <end position="466"/>
    </location>
</feature>
<dbReference type="Gene3D" id="2.60.40.10">
    <property type="entry name" value="Immunoglobulins"/>
    <property type="match status" value="3"/>
</dbReference>
<organism evidence="10 11">
    <name type="scientific">Magallana gigas</name>
    <name type="common">Pacific oyster</name>
    <name type="synonym">Crassostrea gigas</name>
    <dbReference type="NCBI Taxonomy" id="29159"/>
    <lineage>
        <taxon>Eukaryota</taxon>
        <taxon>Metazoa</taxon>
        <taxon>Spiralia</taxon>
        <taxon>Lophotrochozoa</taxon>
        <taxon>Mollusca</taxon>
        <taxon>Bivalvia</taxon>
        <taxon>Autobranchia</taxon>
        <taxon>Pteriomorphia</taxon>
        <taxon>Ostreida</taxon>
        <taxon>Ostreoidea</taxon>
        <taxon>Ostreidae</taxon>
        <taxon>Magallana</taxon>
    </lineage>
</organism>
<feature type="compositionally biased region" description="Low complexity" evidence="6">
    <location>
        <begin position="489"/>
        <end position="507"/>
    </location>
</feature>
<keyword evidence="8" id="KW-0732">Signal</keyword>
<evidence type="ECO:0000256" key="2">
    <source>
        <dbReference type="ARBA" id="ARBA00023136"/>
    </source>
</evidence>
<name>A0A8W8NFA9_MAGGI</name>
<feature type="chain" id="PRO_5036505062" description="Ig-like domain-containing protein" evidence="8">
    <location>
        <begin position="18"/>
        <end position="550"/>
    </location>
</feature>
<dbReference type="EnsemblMetazoa" id="G6695.1">
    <property type="protein sequence ID" value="G6695.1:cds"/>
    <property type="gene ID" value="G6695"/>
</dbReference>
<evidence type="ECO:0000313" key="11">
    <source>
        <dbReference type="Proteomes" id="UP000005408"/>
    </source>
</evidence>
<evidence type="ECO:0000256" key="4">
    <source>
        <dbReference type="ARBA" id="ARBA00023180"/>
    </source>
</evidence>
<feature type="transmembrane region" description="Helical" evidence="7">
    <location>
        <begin position="380"/>
        <end position="404"/>
    </location>
</feature>
<feature type="domain" description="Ig-like" evidence="9">
    <location>
        <begin position="241"/>
        <end position="337"/>
    </location>
</feature>
<dbReference type="SUPFAM" id="SSF48726">
    <property type="entry name" value="Immunoglobulin"/>
    <property type="match status" value="3"/>
</dbReference>
<keyword evidence="11" id="KW-1185">Reference proteome</keyword>
<keyword evidence="7" id="KW-1133">Transmembrane helix</keyword>
<dbReference type="SMART" id="SM00408">
    <property type="entry name" value="IGc2"/>
    <property type="match status" value="2"/>
</dbReference>
<keyword evidence="3" id="KW-1015">Disulfide bond</keyword>
<protein>
    <recommendedName>
        <fullName evidence="9">Ig-like domain-containing protein</fullName>
    </recommendedName>
</protein>
<feature type="signal peptide" evidence="8">
    <location>
        <begin position="1"/>
        <end position="17"/>
    </location>
</feature>
<dbReference type="InterPro" id="IPR013783">
    <property type="entry name" value="Ig-like_fold"/>
</dbReference>
<evidence type="ECO:0000256" key="8">
    <source>
        <dbReference type="SAM" id="SignalP"/>
    </source>
</evidence>
<feature type="domain" description="Ig-like" evidence="9">
    <location>
        <begin position="143"/>
        <end position="236"/>
    </location>
</feature>
<feature type="domain" description="Ig-like" evidence="9">
    <location>
        <begin position="23"/>
        <end position="132"/>
    </location>
</feature>